<dbReference type="Proteomes" id="UP000036780">
    <property type="component" value="Unassembled WGS sequence"/>
</dbReference>
<comment type="subcellular location">
    <subcellularLocation>
        <location evidence="1">Cell membrane</location>
        <topology evidence="1">Multi-pass membrane protein</topology>
    </subcellularLocation>
</comment>
<evidence type="ECO:0000313" key="3">
    <source>
        <dbReference type="EMBL" id="KNE19223.1"/>
    </source>
</evidence>
<comment type="caution">
    <text evidence="3">The sequence shown here is derived from an EMBL/GenBank/DDBJ whole genome shotgun (WGS) entry which is preliminary data.</text>
</comment>
<dbReference type="GeneID" id="66872283"/>
<dbReference type="GO" id="GO:0005886">
    <property type="term" value="C:plasma membrane"/>
    <property type="evidence" value="ECO:0007669"/>
    <property type="project" value="UniProtKB-SubCell"/>
</dbReference>
<dbReference type="Pfam" id="PF07690">
    <property type="entry name" value="MFS_1"/>
    <property type="match status" value="1"/>
</dbReference>
<dbReference type="AlphaFoldDB" id="A0A0L0QLS5"/>
<reference evidence="4" key="1">
    <citation type="submission" date="2015-07" db="EMBL/GenBank/DDBJ databases">
        <title>Fjat-10053 dsm26.</title>
        <authorList>
            <person name="Liu B."/>
            <person name="Wang J."/>
            <person name="Zhu Y."/>
            <person name="Liu G."/>
            <person name="Chen Q."/>
            <person name="Chen Z."/>
            <person name="Lan J."/>
            <person name="Che J."/>
            <person name="Ge C."/>
            <person name="Shi H."/>
            <person name="Pan Z."/>
            <person name="Liu X."/>
        </authorList>
    </citation>
    <scope>NUCLEOTIDE SEQUENCE [LARGE SCALE GENOMIC DNA]</scope>
    <source>
        <strain evidence="4">DSM 26</strain>
    </source>
</reference>
<dbReference type="RefSeq" id="WP_050351736.1">
    <property type="nucleotide sequence ID" value="NZ_BOSN01000006.1"/>
</dbReference>
<keyword evidence="4" id="KW-1185">Reference proteome</keyword>
<evidence type="ECO:0000256" key="2">
    <source>
        <dbReference type="SAM" id="Phobius"/>
    </source>
</evidence>
<feature type="transmembrane region" description="Helical" evidence="2">
    <location>
        <begin position="197"/>
        <end position="219"/>
    </location>
</feature>
<evidence type="ECO:0000313" key="4">
    <source>
        <dbReference type="Proteomes" id="UP000036780"/>
    </source>
</evidence>
<feature type="transmembrane region" description="Helical" evidence="2">
    <location>
        <begin position="263"/>
        <end position="282"/>
    </location>
</feature>
<feature type="transmembrane region" description="Helical" evidence="2">
    <location>
        <begin position="348"/>
        <end position="368"/>
    </location>
</feature>
<feature type="transmembrane region" description="Helical" evidence="2">
    <location>
        <begin position="159"/>
        <end position="177"/>
    </location>
</feature>
<sequence>MIKYILLSGIYRFFCGAIILAINWNLAIGDNSNFISLAIAVLFSFIPAIFVPVLFRQLFNRYQGPFLTSVSLIGVVISCILLSSFYTSNTLLIIINFLIWIFFFMMETTWETWFVDLSKNYSEKAVSKYSSISMTVNQVALMSGPLAAPFIIDNLSYELFFYLMALTFFSVSVMSYFQKVPNNGNKVTNIEGDTKKINLYLFFSLVLVWPTLGSINFMLPVYVTINNGNMLNVGILDACISIGMALIGIVFSTLKVNDLRIRTVLSFTSILAGFTTWWFSGYSIVGNAIGILLLGFGFGGLRIMIRYVLARNYTPQDVAKLVSRANALSLPVLGIVLASVMISIRHTWTAPFILSIIMCMFLTLGLMFEQKRKEQNQYQESNLAK</sequence>
<gene>
    <name evidence="3" type="ORF">AFK71_11865</name>
</gene>
<dbReference type="Gene3D" id="1.20.1250.20">
    <property type="entry name" value="MFS general substrate transporter like domains"/>
    <property type="match status" value="2"/>
</dbReference>
<evidence type="ECO:0008006" key="5">
    <source>
        <dbReference type="Google" id="ProtNLM"/>
    </source>
</evidence>
<dbReference type="InterPro" id="IPR011701">
    <property type="entry name" value="MFS"/>
</dbReference>
<dbReference type="SUPFAM" id="SSF103473">
    <property type="entry name" value="MFS general substrate transporter"/>
    <property type="match status" value="1"/>
</dbReference>
<dbReference type="InterPro" id="IPR036259">
    <property type="entry name" value="MFS_trans_sf"/>
</dbReference>
<name>A0A0L0QLS5_VIRPA</name>
<feature type="transmembrane region" description="Helical" evidence="2">
    <location>
        <begin position="34"/>
        <end position="54"/>
    </location>
</feature>
<dbReference type="GO" id="GO:0022857">
    <property type="term" value="F:transmembrane transporter activity"/>
    <property type="evidence" value="ECO:0007669"/>
    <property type="project" value="InterPro"/>
</dbReference>
<keyword evidence="2" id="KW-0472">Membrane</keyword>
<feature type="transmembrane region" description="Helical" evidence="2">
    <location>
        <begin position="91"/>
        <end position="110"/>
    </location>
</feature>
<protein>
    <recommendedName>
        <fullName evidence="5">Major facilitator superfamily (MFS) profile domain-containing protein</fullName>
    </recommendedName>
</protein>
<keyword evidence="2" id="KW-1133">Transmembrane helix</keyword>
<feature type="transmembrane region" description="Helical" evidence="2">
    <location>
        <begin position="9"/>
        <end position="28"/>
    </location>
</feature>
<feature type="transmembrane region" description="Helical" evidence="2">
    <location>
        <begin position="231"/>
        <end position="251"/>
    </location>
</feature>
<dbReference type="EMBL" id="LGTO01000007">
    <property type="protein sequence ID" value="KNE19223.1"/>
    <property type="molecule type" value="Genomic_DNA"/>
</dbReference>
<organism evidence="3 4">
    <name type="scientific">Virgibacillus pantothenticus</name>
    <dbReference type="NCBI Taxonomy" id="1473"/>
    <lineage>
        <taxon>Bacteria</taxon>
        <taxon>Bacillati</taxon>
        <taxon>Bacillota</taxon>
        <taxon>Bacilli</taxon>
        <taxon>Bacillales</taxon>
        <taxon>Bacillaceae</taxon>
        <taxon>Virgibacillus</taxon>
    </lineage>
</organism>
<feature type="transmembrane region" description="Helical" evidence="2">
    <location>
        <begin position="321"/>
        <end position="342"/>
    </location>
</feature>
<feature type="transmembrane region" description="Helical" evidence="2">
    <location>
        <begin position="288"/>
        <end position="309"/>
    </location>
</feature>
<dbReference type="PATRIC" id="fig|1473.5.peg.922"/>
<dbReference type="OrthoDB" id="6998765at2"/>
<accession>A0A0L0QLS5</accession>
<proteinExistence type="predicted"/>
<keyword evidence="2" id="KW-0812">Transmembrane</keyword>
<evidence type="ECO:0000256" key="1">
    <source>
        <dbReference type="ARBA" id="ARBA00004651"/>
    </source>
</evidence>
<feature type="transmembrane region" description="Helical" evidence="2">
    <location>
        <begin position="66"/>
        <end position="85"/>
    </location>
</feature>